<dbReference type="EMBL" id="VDMO01000001">
    <property type="protein sequence ID" value="TNM73102.1"/>
    <property type="molecule type" value="Genomic_DNA"/>
</dbReference>
<name>A0A5C4YBM3_9DEIO</name>
<gene>
    <name evidence="3" type="ORF">FHR04_01365</name>
    <name evidence="2" type="ORF">HNQ04_000419</name>
</gene>
<protein>
    <submittedName>
        <fullName evidence="3">DUF3427 domain-containing protein</fullName>
    </submittedName>
</protein>
<evidence type="ECO:0000313" key="2">
    <source>
        <dbReference type="EMBL" id="MBB6015190.1"/>
    </source>
</evidence>
<dbReference type="OrthoDB" id="9802848at2"/>
<dbReference type="Proteomes" id="UP000629870">
    <property type="component" value="Unassembled WGS sequence"/>
</dbReference>
<dbReference type="EMBL" id="JACHEW010000002">
    <property type="protein sequence ID" value="MBB6015190.1"/>
    <property type="molecule type" value="Genomic_DNA"/>
</dbReference>
<organism evidence="3 4">
    <name type="scientific">Deinococcus radiopugnans ATCC 19172</name>
    <dbReference type="NCBI Taxonomy" id="585398"/>
    <lineage>
        <taxon>Bacteria</taxon>
        <taxon>Thermotogati</taxon>
        <taxon>Deinococcota</taxon>
        <taxon>Deinococci</taxon>
        <taxon>Deinococcales</taxon>
        <taxon>Deinococcaceae</taxon>
        <taxon>Deinococcus</taxon>
    </lineage>
</organism>
<evidence type="ECO:0000259" key="1">
    <source>
        <dbReference type="Pfam" id="PF11907"/>
    </source>
</evidence>
<dbReference type="RefSeq" id="WP_139400167.1">
    <property type="nucleotide sequence ID" value="NZ_JACHEW010000002.1"/>
</dbReference>
<sequence>MAERGAGDVPLRWERLLVHDPLVSALLRAVETNLQLQRVGEYAVVFFPEDPAHGVGTFFVRFPQWQSEQDVDLVRARTTLEKKPGRLALLRGGAFAPALRARLRTDPRLAQEAERRLEYLLACDYAERHGGVLRTPGDLTRYHGYRRSEIVNHLGVQYDPARHNTGVVQMGSDIALLTQLDTRDVQTSHQYQNRFLQDRRFFSWESQNRMVPDRCPGQAIADHRRLGYTLHLFVQPVGAGLYFYLGPVDVEQVQGSAPFTAVLKLPEWPPASLEEGLLG</sequence>
<accession>A0A5C4YBM3</accession>
<dbReference type="InterPro" id="IPR021835">
    <property type="entry name" value="DUF3427"/>
</dbReference>
<proteinExistence type="predicted"/>
<dbReference type="Proteomes" id="UP000313988">
    <property type="component" value="Unassembled WGS sequence"/>
</dbReference>
<dbReference type="AlphaFoldDB" id="A0A5C4YBM3"/>
<evidence type="ECO:0000313" key="4">
    <source>
        <dbReference type="Proteomes" id="UP000313988"/>
    </source>
</evidence>
<reference evidence="2 5" key="2">
    <citation type="submission" date="2020-08" db="EMBL/GenBank/DDBJ databases">
        <title>Genomic Encyclopedia of Type Strains, Phase IV (KMG-IV): sequencing the most valuable type-strain genomes for metagenomic binning, comparative biology and taxonomic classification.</title>
        <authorList>
            <person name="Goeker M."/>
        </authorList>
    </citation>
    <scope>NUCLEOTIDE SEQUENCE [LARGE SCALE GENOMIC DNA]</scope>
    <source>
        <strain evidence="2 5">DSM 12027</strain>
    </source>
</reference>
<evidence type="ECO:0000313" key="5">
    <source>
        <dbReference type="Proteomes" id="UP000629870"/>
    </source>
</evidence>
<evidence type="ECO:0000313" key="3">
    <source>
        <dbReference type="EMBL" id="TNM73102.1"/>
    </source>
</evidence>
<dbReference type="Pfam" id="PF11907">
    <property type="entry name" value="DUF3427"/>
    <property type="match status" value="1"/>
</dbReference>
<reference evidence="3 4" key="1">
    <citation type="submission" date="2019-06" db="EMBL/GenBank/DDBJ databases">
        <title>Genome sequence of Deinococcus radiopugnans ATCC 19172.</title>
        <authorList>
            <person name="Maclea K.S."/>
            <person name="Maynard C.R."/>
        </authorList>
    </citation>
    <scope>NUCLEOTIDE SEQUENCE [LARGE SCALE GENOMIC DNA]</scope>
    <source>
        <strain evidence="3 4">ATCC 19172</strain>
    </source>
</reference>
<keyword evidence="5" id="KW-1185">Reference proteome</keyword>
<comment type="caution">
    <text evidence="3">The sequence shown here is derived from an EMBL/GenBank/DDBJ whole genome shotgun (WGS) entry which is preliminary data.</text>
</comment>
<feature type="domain" description="DUF3427" evidence="1">
    <location>
        <begin position="139"/>
        <end position="252"/>
    </location>
</feature>